<evidence type="ECO:0000256" key="1">
    <source>
        <dbReference type="SAM" id="MobiDB-lite"/>
    </source>
</evidence>
<dbReference type="EMBL" id="REGN01003348">
    <property type="protein sequence ID" value="RNA23120.1"/>
    <property type="molecule type" value="Genomic_DNA"/>
</dbReference>
<sequence>MSTDEIILVSEKRLIEKFKYKIWPGDEKDTSYEENNFFVSKKPSEAFDLEDNDKTNFLNKSVKRKREANENEEVAVKRPNMKNRYFSVENVEQISGINEKEVKKSNLSESDQFLKRKDYLIKRLLRNRILPGTENVDNEDVITKEQPDSNEIHVNKPARSHQFQQDFIPLFKTDSVEKKESEQNLSLELLSNYYGPYPERCMKRVTETIIDAFKPIKGATYTNRAAEIAKMKVQLPSKFDKDTRLWRRIMRESFQVRQELKDKIERFKRHHHLMNSRKKNKKIFFVDLDENSDVEEVSEKENKKKKKLEKFDESDEETLNDSVIPLESSSDSDMDSKYTQFGKYSKKIKNEKQKKKVMKNKNFSRKNQQESAKSIYNNSKLNKEPSNDENLEMLRQQYRSLRNARNKSMNSIKKNVKDKSSKQISLEIERKLMNEKITKVRRMIKKLAKKNK</sequence>
<evidence type="ECO:0000313" key="2">
    <source>
        <dbReference type="EMBL" id="RNA23120.1"/>
    </source>
</evidence>
<evidence type="ECO:0000313" key="3">
    <source>
        <dbReference type="Proteomes" id="UP000276133"/>
    </source>
</evidence>
<feature type="region of interest" description="Disordered" evidence="1">
    <location>
        <begin position="356"/>
        <end position="386"/>
    </location>
</feature>
<feature type="region of interest" description="Disordered" evidence="1">
    <location>
        <begin position="403"/>
        <end position="423"/>
    </location>
</feature>
<proteinExistence type="predicted"/>
<dbReference type="Proteomes" id="UP000276133">
    <property type="component" value="Unassembled WGS sequence"/>
</dbReference>
<protein>
    <submittedName>
        <fullName evidence="2">Uncharacterized protein</fullName>
    </submittedName>
</protein>
<name>A0A3M7RI93_BRAPC</name>
<keyword evidence="3" id="KW-1185">Reference proteome</keyword>
<comment type="caution">
    <text evidence="2">The sequence shown here is derived from an EMBL/GenBank/DDBJ whole genome shotgun (WGS) entry which is preliminary data.</text>
</comment>
<dbReference type="AlphaFoldDB" id="A0A3M7RI93"/>
<feature type="region of interest" description="Disordered" evidence="1">
    <location>
        <begin position="295"/>
        <end position="337"/>
    </location>
</feature>
<dbReference type="OrthoDB" id="10580065at2759"/>
<accession>A0A3M7RI93</accession>
<reference evidence="2 3" key="1">
    <citation type="journal article" date="2018" name="Sci. Rep.">
        <title>Genomic signatures of local adaptation to the degree of environmental predictability in rotifers.</title>
        <authorList>
            <person name="Franch-Gras L."/>
            <person name="Hahn C."/>
            <person name="Garcia-Roger E.M."/>
            <person name="Carmona M.J."/>
            <person name="Serra M."/>
            <person name="Gomez A."/>
        </authorList>
    </citation>
    <scope>NUCLEOTIDE SEQUENCE [LARGE SCALE GENOMIC DNA]</scope>
    <source>
        <strain evidence="2">HYR1</strain>
    </source>
</reference>
<feature type="non-terminal residue" evidence="2">
    <location>
        <position position="452"/>
    </location>
</feature>
<gene>
    <name evidence="2" type="ORF">BpHYR1_020208</name>
</gene>
<feature type="compositionally biased region" description="Polar residues" evidence="1">
    <location>
        <begin position="369"/>
        <end position="380"/>
    </location>
</feature>
<organism evidence="2 3">
    <name type="scientific">Brachionus plicatilis</name>
    <name type="common">Marine rotifer</name>
    <name type="synonym">Brachionus muelleri</name>
    <dbReference type="NCBI Taxonomy" id="10195"/>
    <lineage>
        <taxon>Eukaryota</taxon>
        <taxon>Metazoa</taxon>
        <taxon>Spiralia</taxon>
        <taxon>Gnathifera</taxon>
        <taxon>Rotifera</taxon>
        <taxon>Eurotatoria</taxon>
        <taxon>Monogononta</taxon>
        <taxon>Pseudotrocha</taxon>
        <taxon>Ploima</taxon>
        <taxon>Brachionidae</taxon>
        <taxon>Brachionus</taxon>
    </lineage>
</organism>